<dbReference type="InterPro" id="IPR006224">
    <property type="entry name" value="PsdUridine_synth_RluA-like_CS"/>
</dbReference>
<dbReference type="AlphaFoldDB" id="A0A1M6MLL6"/>
<dbReference type="PANTHER" id="PTHR21600:SF44">
    <property type="entry name" value="RIBOSOMAL LARGE SUBUNIT PSEUDOURIDINE SYNTHASE D"/>
    <property type="match status" value="1"/>
</dbReference>
<dbReference type="CDD" id="cd00165">
    <property type="entry name" value="S4"/>
    <property type="match status" value="1"/>
</dbReference>
<name>A0A1M6MLL6_9FIRM</name>
<evidence type="ECO:0000256" key="4">
    <source>
        <dbReference type="PIRSR" id="PIRSR606225-1"/>
    </source>
</evidence>
<protein>
    <recommendedName>
        <fullName evidence="6">Pseudouridine synthase</fullName>
        <ecNumber evidence="6">5.4.99.-</ecNumber>
    </recommendedName>
</protein>
<dbReference type="Proteomes" id="UP000243547">
    <property type="component" value="Unassembled WGS sequence"/>
</dbReference>
<dbReference type="InterPro" id="IPR050188">
    <property type="entry name" value="RluA_PseudoU_synthase"/>
</dbReference>
<dbReference type="CDD" id="cd02869">
    <property type="entry name" value="PseudoU_synth_RluA_like"/>
    <property type="match status" value="1"/>
</dbReference>
<dbReference type="InterPro" id="IPR006145">
    <property type="entry name" value="PsdUridine_synth_RsuA/RluA"/>
</dbReference>
<reference evidence="9" key="1">
    <citation type="submission" date="2016-11" db="EMBL/GenBank/DDBJ databases">
        <authorList>
            <person name="Varghese N."/>
            <person name="Submissions S."/>
        </authorList>
    </citation>
    <scope>NUCLEOTIDE SEQUENCE [LARGE SCALE GENOMIC DNA]</scope>
    <source>
        <strain evidence="9">DSM 14826</strain>
    </source>
</reference>
<proteinExistence type="inferred from homology"/>
<evidence type="ECO:0000256" key="2">
    <source>
        <dbReference type="ARBA" id="ARBA00010876"/>
    </source>
</evidence>
<dbReference type="EMBL" id="FRAI01000007">
    <property type="protein sequence ID" value="SHJ84371.1"/>
    <property type="molecule type" value="Genomic_DNA"/>
</dbReference>
<dbReference type="PROSITE" id="PS50889">
    <property type="entry name" value="S4"/>
    <property type="match status" value="1"/>
</dbReference>
<dbReference type="STRING" id="1120989.SAMN02745227_00834"/>
<sequence length="294" mass="33691">MEKRYSFTVNNFNNIKEELILKYRISRREYRRLKSNGKIYINNCLASITTPVKKGDLVEIFIEESTEIFPQCLPLNIIYEDKFLIVLNKDGNTLVHPVHNEQLNTLANGLVDYFNKKGESFGIHPVNRLDRETSGLVIFAKNSYIHSLLGRQLEDRQIKRQYLAVVEGILPKDEGIINLPILDLPTSKKIEGHGGKEAITEYKTLKKYGNYSLLKLNILTGRTHQIRIHLKALGCGILGDSLYHQKSPMISRQALHSFSLSFTHPISGERLKFTSKLPGDFKKLLNRLIKGEEE</sequence>
<evidence type="ECO:0000256" key="6">
    <source>
        <dbReference type="RuleBase" id="RU362028"/>
    </source>
</evidence>
<evidence type="ECO:0000259" key="7">
    <source>
        <dbReference type="Pfam" id="PF00849"/>
    </source>
</evidence>
<comment type="catalytic activity">
    <reaction evidence="1 6">
        <text>a uridine in RNA = a pseudouridine in RNA</text>
        <dbReference type="Rhea" id="RHEA:48348"/>
        <dbReference type="Rhea" id="RHEA-COMP:12068"/>
        <dbReference type="Rhea" id="RHEA-COMP:12069"/>
        <dbReference type="ChEBI" id="CHEBI:65314"/>
        <dbReference type="ChEBI" id="CHEBI:65315"/>
    </reaction>
</comment>
<dbReference type="SUPFAM" id="SSF55120">
    <property type="entry name" value="Pseudouridine synthase"/>
    <property type="match status" value="1"/>
</dbReference>
<evidence type="ECO:0000256" key="5">
    <source>
        <dbReference type="PROSITE-ProRule" id="PRU00182"/>
    </source>
</evidence>
<dbReference type="GO" id="GO:0003723">
    <property type="term" value="F:RNA binding"/>
    <property type="evidence" value="ECO:0007669"/>
    <property type="project" value="UniProtKB-KW"/>
</dbReference>
<dbReference type="Pfam" id="PF00849">
    <property type="entry name" value="PseudoU_synth_2"/>
    <property type="match status" value="1"/>
</dbReference>
<gene>
    <name evidence="8" type="ORF">SAMN02745227_00834</name>
</gene>
<keyword evidence="5" id="KW-0694">RNA-binding</keyword>
<keyword evidence="3 6" id="KW-0413">Isomerase</keyword>
<accession>A0A1M6MLL6</accession>
<evidence type="ECO:0000313" key="9">
    <source>
        <dbReference type="Proteomes" id="UP000243547"/>
    </source>
</evidence>
<dbReference type="Gene3D" id="3.30.2350.10">
    <property type="entry name" value="Pseudouridine synthase"/>
    <property type="match status" value="1"/>
</dbReference>
<dbReference type="NCBIfam" id="TIGR00005">
    <property type="entry name" value="rluA_subfam"/>
    <property type="match status" value="1"/>
</dbReference>
<feature type="active site" evidence="4">
    <location>
        <position position="130"/>
    </location>
</feature>
<dbReference type="OrthoDB" id="9807829at2"/>
<evidence type="ECO:0000313" key="8">
    <source>
        <dbReference type="EMBL" id="SHJ84371.1"/>
    </source>
</evidence>
<dbReference type="InterPro" id="IPR020103">
    <property type="entry name" value="PsdUridine_synth_cat_dom_sf"/>
</dbReference>
<comment type="similarity">
    <text evidence="2 6">Belongs to the pseudouridine synthase RluA family.</text>
</comment>
<dbReference type="PANTHER" id="PTHR21600">
    <property type="entry name" value="MITOCHONDRIAL RNA PSEUDOURIDINE SYNTHASE"/>
    <property type="match status" value="1"/>
</dbReference>
<evidence type="ECO:0000256" key="1">
    <source>
        <dbReference type="ARBA" id="ARBA00000073"/>
    </source>
</evidence>
<comment type="function">
    <text evidence="6">Responsible for synthesis of pseudouridine from uracil.</text>
</comment>
<evidence type="ECO:0000256" key="3">
    <source>
        <dbReference type="ARBA" id="ARBA00023235"/>
    </source>
</evidence>
<dbReference type="InterPro" id="IPR006225">
    <property type="entry name" value="PsdUridine_synth_RluC/D"/>
</dbReference>
<organism evidence="8 9">
    <name type="scientific">Anaerobranca californiensis DSM 14826</name>
    <dbReference type="NCBI Taxonomy" id="1120989"/>
    <lineage>
        <taxon>Bacteria</taxon>
        <taxon>Bacillati</taxon>
        <taxon>Bacillota</taxon>
        <taxon>Clostridia</taxon>
        <taxon>Eubacteriales</taxon>
        <taxon>Proteinivoracaceae</taxon>
        <taxon>Anaerobranca</taxon>
    </lineage>
</organism>
<keyword evidence="9" id="KW-1185">Reference proteome</keyword>
<dbReference type="RefSeq" id="WP_072906559.1">
    <property type="nucleotide sequence ID" value="NZ_FRAI01000007.1"/>
</dbReference>
<dbReference type="PROSITE" id="PS01129">
    <property type="entry name" value="PSI_RLU"/>
    <property type="match status" value="1"/>
</dbReference>
<dbReference type="EC" id="5.4.99.-" evidence="6"/>
<dbReference type="GO" id="GO:0140098">
    <property type="term" value="F:catalytic activity, acting on RNA"/>
    <property type="evidence" value="ECO:0007669"/>
    <property type="project" value="UniProtKB-ARBA"/>
</dbReference>
<feature type="domain" description="Pseudouridine synthase RsuA/RluA-like" evidence="7">
    <location>
        <begin position="84"/>
        <end position="231"/>
    </location>
</feature>
<dbReference type="GO" id="GO:0000455">
    <property type="term" value="P:enzyme-directed rRNA pseudouridine synthesis"/>
    <property type="evidence" value="ECO:0007669"/>
    <property type="project" value="TreeGrafter"/>
</dbReference>
<dbReference type="GO" id="GO:0009982">
    <property type="term" value="F:pseudouridine synthase activity"/>
    <property type="evidence" value="ECO:0007669"/>
    <property type="project" value="InterPro"/>
</dbReference>